<proteinExistence type="inferred from homology"/>
<sequence>MDAERYDRARPPYPDALVDRIVTASPGRDVLDVGAGTGIEARQFQAAGCTVLGIEPDERMAAFARRSRVEVEVARFEDWQPAGRQFDAVIAGTAWHWVDPVAGAAKAAQVLRPGGRLAPFHHVPQLPEEVIDALAEAHRQVAPDSPLDLGLLKGSALDASRPLFARITDGIRQTGRFSEPEQWRFAWERTYTREEWLDQLPTFGALTRLPADELAEVLDSVGAVIDTLGGHVTVPYITVAVTSTRSGTA</sequence>
<dbReference type="EMBL" id="CP033073">
    <property type="protein sequence ID" value="AYN43482.1"/>
    <property type="molecule type" value="Genomic_DNA"/>
</dbReference>
<keyword evidence="6" id="KW-1185">Reference proteome</keyword>
<evidence type="ECO:0000256" key="2">
    <source>
        <dbReference type="ARBA" id="ARBA00022603"/>
    </source>
</evidence>
<keyword evidence="2 5" id="KW-0489">Methyltransferase</keyword>
<keyword evidence="3 5" id="KW-0808">Transferase</keyword>
<organism evidence="5 6">
    <name type="scientific">Streptomyces dangxiongensis</name>
    <dbReference type="NCBI Taxonomy" id="1442032"/>
    <lineage>
        <taxon>Bacteria</taxon>
        <taxon>Bacillati</taxon>
        <taxon>Actinomycetota</taxon>
        <taxon>Actinomycetes</taxon>
        <taxon>Kitasatosporales</taxon>
        <taxon>Streptomycetaceae</taxon>
        <taxon>Streptomyces</taxon>
    </lineage>
</organism>
<name>A0A3G2JQW7_9ACTN</name>
<dbReference type="GO" id="GO:0008757">
    <property type="term" value="F:S-adenosylmethionine-dependent methyltransferase activity"/>
    <property type="evidence" value="ECO:0007669"/>
    <property type="project" value="InterPro"/>
</dbReference>
<evidence type="ECO:0000313" key="6">
    <source>
        <dbReference type="Proteomes" id="UP000268329"/>
    </source>
</evidence>
<dbReference type="AlphaFoldDB" id="A0A3G2JQW7"/>
<dbReference type="InterPro" id="IPR029063">
    <property type="entry name" value="SAM-dependent_MTases_sf"/>
</dbReference>
<feature type="domain" description="Methyltransferase type 11" evidence="4">
    <location>
        <begin position="31"/>
        <end position="118"/>
    </location>
</feature>
<reference evidence="5 6" key="1">
    <citation type="submission" date="2018-10" db="EMBL/GenBank/DDBJ databases">
        <title>The genome of Streptomyces dangxiongensis Z022.</title>
        <authorList>
            <person name="Zhang B."/>
        </authorList>
    </citation>
    <scope>NUCLEOTIDE SEQUENCE [LARGE SCALE GENOMIC DNA]</scope>
    <source>
        <strain evidence="5 6">Z022</strain>
    </source>
</reference>
<dbReference type="PANTHER" id="PTHR44942:SF4">
    <property type="entry name" value="METHYLTRANSFERASE TYPE 11 DOMAIN-CONTAINING PROTEIN"/>
    <property type="match status" value="1"/>
</dbReference>
<dbReference type="PANTHER" id="PTHR44942">
    <property type="entry name" value="METHYLTRANSF_11 DOMAIN-CONTAINING PROTEIN"/>
    <property type="match status" value="1"/>
</dbReference>
<gene>
    <name evidence="5" type="ORF">D9753_04290</name>
</gene>
<dbReference type="Proteomes" id="UP000268329">
    <property type="component" value="Chromosome"/>
</dbReference>
<dbReference type="KEGG" id="sdd:D9753_04290"/>
<evidence type="ECO:0000256" key="1">
    <source>
        <dbReference type="ARBA" id="ARBA00008361"/>
    </source>
</evidence>
<evidence type="ECO:0000256" key="3">
    <source>
        <dbReference type="ARBA" id="ARBA00022679"/>
    </source>
</evidence>
<dbReference type="InterPro" id="IPR013216">
    <property type="entry name" value="Methyltransf_11"/>
</dbReference>
<evidence type="ECO:0000259" key="4">
    <source>
        <dbReference type="Pfam" id="PF08241"/>
    </source>
</evidence>
<dbReference type="InterPro" id="IPR051052">
    <property type="entry name" value="Diverse_substrate_MTase"/>
</dbReference>
<dbReference type="SUPFAM" id="SSF53335">
    <property type="entry name" value="S-adenosyl-L-methionine-dependent methyltransferases"/>
    <property type="match status" value="1"/>
</dbReference>
<dbReference type="Gene3D" id="3.40.50.150">
    <property type="entry name" value="Vaccinia Virus protein VP39"/>
    <property type="match status" value="1"/>
</dbReference>
<dbReference type="Pfam" id="PF08241">
    <property type="entry name" value="Methyltransf_11"/>
    <property type="match status" value="1"/>
</dbReference>
<comment type="similarity">
    <text evidence="1">Belongs to the methyltransferase superfamily.</text>
</comment>
<protein>
    <submittedName>
        <fullName evidence="5">Class I SAM-dependent methyltransferase</fullName>
    </submittedName>
</protein>
<accession>A0A3G2JQW7</accession>
<dbReference type="GO" id="GO:0032259">
    <property type="term" value="P:methylation"/>
    <property type="evidence" value="ECO:0007669"/>
    <property type="project" value="UniProtKB-KW"/>
</dbReference>
<dbReference type="CDD" id="cd02440">
    <property type="entry name" value="AdoMet_MTases"/>
    <property type="match status" value="1"/>
</dbReference>
<evidence type="ECO:0000313" key="5">
    <source>
        <dbReference type="EMBL" id="AYN43482.1"/>
    </source>
</evidence>
<dbReference type="OrthoDB" id="9797252at2"/>